<reference evidence="1 2" key="1">
    <citation type="submission" date="2022-09" db="EMBL/GenBank/DDBJ databases">
        <authorList>
            <person name="Palmer J.M."/>
        </authorList>
    </citation>
    <scope>NUCLEOTIDE SEQUENCE [LARGE SCALE GENOMIC DNA]</scope>
    <source>
        <strain evidence="1 2">DSM 7382</strain>
    </source>
</reference>
<sequence length="67" mass="7482">MSPPIYINQTTIHLPGNGGLNLRNPTTGNIFHVSIEVGHAYLEFDSKLSRSVLERHGGRLEERVREG</sequence>
<gene>
    <name evidence="1" type="ORF">QCA50_018404</name>
</gene>
<proteinExistence type="predicted"/>
<evidence type="ECO:0000313" key="1">
    <source>
        <dbReference type="EMBL" id="KAK7678532.1"/>
    </source>
</evidence>
<dbReference type="EMBL" id="JASBNA010000070">
    <property type="protein sequence ID" value="KAK7678532.1"/>
    <property type="molecule type" value="Genomic_DNA"/>
</dbReference>
<organism evidence="1 2">
    <name type="scientific">Cerrena zonata</name>
    <dbReference type="NCBI Taxonomy" id="2478898"/>
    <lineage>
        <taxon>Eukaryota</taxon>
        <taxon>Fungi</taxon>
        <taxon>Dikarya</taxon>
        <taxon>Basidiomycota</taxon>
        <taxon>Agaricomycotina</taxon>
        <taxon>Agaricomycetes</taxon>
        <taxon>Polyporales</taxon>
        <taxon>Cerrenaceae</taxon>
        <taxon>Cerrena</taxon>
    </lineage>
</organism>
<evidence type="ECO:0000313" key="2">
    <source>
        <dbReference type="Proteomes" id="UP001385951"/>
    </source>
</evidence>
<comment type="caution">
    <text evidence="1">The sequence shown here is derived from an EMBL/GenBank/DDBJ whole genome shotgun (WGS) entry which is preliminary data.</text>
</comment>
<dbReference type="AlphaFoldDB" id="A0AAW0FEG0"/>
<keyword evidence="2" id="KW-1185">Reference proteome</keyword>
<protein>
    <submittedName>
        <fullName evidence="1">Uncharacterized protein</fullName>
    </submittedName>
</protein>
<accession>A0AAW0FEG0</accession>
<dbReference type="Proteomes" id="UP001385951">
    <property type="component" value="Unassembled WGS sequence"/>
</dbReference>
<name>A0AAW0FEG0_9APHY</name>